<name>A0AAV2ERX1_9ROSI</name>
<dbReference type="Proteomes" id="UP001497516">
    <property type="component" value="Chromosome 5"/>
</dbReference>
<accession>A0AAV2ERX1</accession>
<dbReference type="EMBL" id="OZ034818">
    <property type="protein sequence ID" value="CAL1388569.1"/>
    <property type="molecule type" value="Genomic_DNA"/>
</dbReference>
<protein>
    <submittedName>
        <fullName evidence="2">Uncharacterized protein</fullName>
    </submittedName>
</protein>
<evidence type="ECO:0000313" key="2">
    <source>
        <dbReference type="EMBL" id="CAL1388569.1"/>
    </source>
</evidence>
<feature type="compositionally biased region" description="Basic and acidic residues" evidence="1">
    <location>
        <begin position="54"/>
        <end position="78"/>
    </location>
</feature>
<sequence>MAGPLMIRMVELQELKWTNRVQYAKERLAMHVGHQYRNDNMNGDVQQRVNTTEEGQKGEKDCQNKENKRDPTKKVIDKDDVEENVNGVNIVGTPQEERTREL</sequence>
<feature type="region of interest" description="Disordered" evidence="1">
    <location>
        <begin position="34"/>
        <end position="102"/>
    </location>
</feature>
<keyword evidence="3" id="KW-1185">Reference proteome</keyword>
<reference evidence="2 3" key="1">
    <citation type="submission" date="2024-04" db="EMBL/GenBank/DDBJ databases">
        <authorList>
            <person name="Fracassetti M."/>
        </authorList>
    </citation>
    <scope>NUCLEOTIDE SEQUENCE [LARGE SCALE GENOMIC DNA]</scope>
</reference>
<evidence type="ECO:0000256" key="1">
    <source>
        <dbReference type="SAM" id="MobiDB-lite"/>
    </source>
</evidence>
<dbReference type="AlphaFoldDB" id="A0AAV2ERX1"/>
<proteinExistence type="predicted"/>
<feature type="compositionally biased region" description="Polar residues" evidence="1">
    <location>
        <begin position="38"/>
        <end position="53"/>
    </location>
</feature>
<gene>
    <name evidence="2" type="ORF">LTRI10_LOCUS29494</name>
</gene>
<evidence type="ECO:0000313" key="3">
    <source>
        <dbReference type="Proteomes" id="UP001497516"/>
    </source>
</evidence>
<organism evidence="2 3">
    <name type="scientific">Linum trigynum</name>
    <dbReference type="NCBI Taxonomy" id="586398"/>
    <lineage>
        <taxon>Eukaryota</taxon>
        <taxon>Viridiplantae</taxon>
        <taxon>Streptophyta</taxon>
        <taxon>Embryophyta</taxon>
        <taxon>Tracheophyta</taxon>
        <taxon>Spermatophyta</taxon>
        <taxon>Magnoliopsida</taxon>
        <taxon>eudicotyledons</taxon>
        <taxon>Gunneridae</taxon>
        <taxon>Pentapetalae</taxon>
        <taxon>rosids</taxon>
        <taxon>fabids</taxon>
        <taxon>Malpighiales</taxon>
        <taxon>Linaceae</taxon>
        <taxon>Linum</taxon>
    </lineage>
</organism>